<comment type="caution">
    <text evidence="2">The sequence shown here is derived from an EMBL/GenBank/DDBJ whole genome shotgun (WGS) entry which is preliminary data.</text>
</comment>
<dbReference type="OrthoDB" id="10255869at2759"/>
<dbReference type="OMA" id="AYFCGEN"/>
<proteinExistence type="predicted"/>
<gene>
    <name evidence="2" type="ORF">GL50581_3495</name>
</gene>
<evidence type="ECO:0000256" key="1">
    <source>
        <dbReference type="SAM" id="MobiDB-lite"/>
    </source>
</evidence>
<reference evidence="2 3" key="1">
    <citation type="journal article" date="2009" name="PLoS Pathog.">
        <title>Draft genome sequencing of giardia intestinalis assemblage B isolate GS: is human giardiasis caused by two different species?</title>
        <authorList>
            <person name="Franzen O."/>
            <person name="Jerlstrom-Hultqvist J."/>
            <person name="Castro E."/>
            <person name="Sherwood E."/>
            <person name="Ankarklev J."/>
            <person name="Reiner D.S."/>
            <person name="Palm D."/>
            <person name="Andersson J.O."/>
            <person name="Andersson B."/>
            <person name="Svard S.G."/>
        </authorList>
    </citation>
    <scope>NUCLEOTIDE SEQUENCE [LARGE SCALE GENOMIC DNA]</scope>
    <source>
        <strain evidence="3">ATCC 50581 / GS clone H7</strain>
    </source>
</reference>
<sequence>MLSSIICGLRHPHGSPILDAAAESVRVLKDRRGHEFLRHATSLIDKGPPDSPTTIALCRLSYLLLLPDEAGPEMLTEAGRLFWRVIKYASATESGTGKAPPLTSYISCSSSQANSMERKFFSTTLLEDDTLMSEMLVAAAANLHPALFCENVLIQLPDTYKDDAIEMLEIFMTGTDLTQGHLDDALSSFPQNILTTAELSKLKEIITSCSSPANIQCSTGSTPLLPIVSKLLSSVYPHLRENPTIYPSSKGNPLIRILHRSTLQLDSQKPLSTVPGPWLMIQIVLAAAYAVKLQNKIWADKLLQCLLHIVPALESKYSRILGLCAFIHIATSYDTDSSLHAALAPLALSKVKFFLSRIEEWMRVDTSSVVLRTLAFQGVVSLISYMKSQEPTLVAQLAPSLLSVAAGVHHNIGTFMNILNAFAAEIMEFQGSAILSALLDLQVAGLSGVSGLLRVADDVRSSSLQASIPLTAEAQVQEHADHSWRQATLELIRKEKYGSKYGLRLLSHPIFQDLLQVHVSRAINVISFHRFICALEAFLLNCCIPTPNSEFTSIFLRTSESTQSIEGYDASTSSGASPSSNLSIILDAYLSAGEHLFDVTSTIYDLSSGIGSTTKCPVPPRLLPSTLKRLADISVPPDTFGYAEFFIVIAAARILASLYLQDTKAVSTRIRSFPKRSKTSSIILLMGLCILSDIPEFYHFLPDCALFLNSLLPLCINIPLGRRKHRDGISGKHGGSPSHSSTNILDDVDGLSHPSSLSYSELSYAIRSDSDSLRFHRMSLVLAHILYTALSKQLCDPSSVDDYLLIMVYISTGVFSSSDSSIDSMDTLTADADEVQHLLLDLTSSWLGPVPICKALFIFLFSNNMPLSIRSEHSGMLNYATWNAKLIAIRLLDSTLDRLPDSTRLEAMLSSRLYFHKFFVILTEMLLLPIQSHIPTLLSFLSKVCECLLSPAGVPATSSSEVAVTFPDEPLELVECTKKHVTLSGEVSGSHSYMHRLYRSASGASLFSYCAVLNDDISIISLYGYLRALISAHIKQLQKKVDSGKVALLPLDKHAIQQFFTEKRVSSLSFSQMFPGMRFLGHSPHLVIGENLHAYFCGENSQLYQESYAYWYDCFVLDILFNTPDAFSLKLFNEYEKIKQVIGQQIKDRKKIDMPFSDACKTLTHFIYTYSLLSSRRLLQGSSAFSVERTSSLHSVLSAATSVSTTEPNSRVDSMLQLPASPGIGIIMQGTKDSTFTEQDKRCQVEFNIVFTNFWDIYDWARDKNAFSVRTIMHFGQCISAVSSSLVLTMIALFEQRNQSTAASVLLKCYADFCNAGQYYRPVTKMDEAAAAAERIGMVVPKTTSSTYQLEQCCKALLHFATNKSYLLFMDTTAYVLDALLRLPTKPAEFTTAQVLMHLLGYVILYSGLPRLGRAIIEASDFHRSTGNISKLTDSPSYSSLYKANVDTITDFLTNKNANVHPSLFVSYPVNAGYRRLAAYSTHLVDEILEHYWSGPRSGSAIDDDSSSNENSTDDTDTDKITVSTRLAQRCSEIPETPYISESILDDDKRCKDCFHKQCGEVHMSMDMLSPELENSVYPDQDEVHGSSSIFDAEYDAVRTVSRRNSAFRSTRDLRNRSLSATHELISRDLSVYQTLTASIAGSKSGGPPDLGSAAASFTNFLKDESRRTPPATSRSDANTIKHLAELKRLGYFHMSAISSMISIMQLIDLPSEARALILGKACLCITLYESSPDHKEFFRAHLANRLIHLLLLAVEQRPQASTITSIILIFSICSRSKLDVSAMGKTYYATLDKGPSLPFLQPLASAILSYFLSLAPHILLQSVYGRYSLQRSGLLNNYIDFIGFQQLYPQCIGHVTSLDKIFEFAVLWCDAAVWFHILKLLLVGSFINTAVESHHLMYRHALLRTDGNLVIRMRNLTFIGTVDDLANGTIYRATVQLLLTLGEQVCMQVMLHLVSKCTIPLHGYRVGRLLYSLFSVLLSKKFQQTEEKGPILSMLCQLCRAISLVSSLDIMGMLSVGLIPLFRQYPEFLVGILLDKYAAYKDPSGCIFPRRYGLLDPQDFIIRLLEQQSPEFNVEARLADLRVLASEREMDMYIVPGFRRRFSQLKLVLFEFLLNKCRDFISMGPYLSGDYETEEIVTSLLYIYHIIRPPLDPSDALSCAQYGAFAKLLFAKKDLYASLLQLAIYVGHMSWDRLSQDGHKIRKYFVYSVLGLSVLGVEVDTDSYSKFITSLEAIQLEDKSGSPLIVPLGSDSPGFFVLSWWVHRVLIVFWEHSTYQCDFSTTLQGTLQSLKSIKSFPVWEREDEGADYMDSTDAEVPIEKLVASLSLPMSPQMTKPTHSSNMPSSILAASPAKTQANTSRIRRPIKLNNFGLLDCSMLCLLLIVGSNKKRMSSYVSFILDCYDWASSAVYSKKAEKGLALSLTLYASLFLLSSNRQIISNNSERVFASTCRLVDTFYTVSQQDGSQSLNQKGVTNTQQAESVPAPTNLVVSTVSDRLTLSHLCPGSRLLDQSLGSTASSSIGQPNGTITETGSCNDLEHVNAIERSTVYGYDVPIITTPYLLHLIHCLETLVEILSSEVLLGATKSLLILVLRHSQVRRLLPELASLLELTKHVIKKDTQFVLSRLIPSASVLVCYQTALEANVTHKVLGTLAFLVDMDWRSERASTPISDALVCLYSHVYTRPDAETRGLLMFFSRLMISGEISSYTLCNLLKLLTNLVEKSLFAPQEILDIIEGILRDVHSESVAAQCLASASTLLRM</sequence>
<dbReference type="VEuPathDB" id="GiardiaDB:GL50581_3495"/>
<dbReference type="Proteomes" id="UP000002488">
    <property type="component" value="Unassembled WGS sequence"/>
</dbReference>
<organism evidence="2 3">
    <name type="scientific">Giardia intestinalis (strain ATCC 50581 / GS clone H7)</name>
    <name type="common">Giardia lamblia</name>
    <dbReference type="NCBI Taxonomy" id="598745"/>
    <lineage>
        <taxon>Eukaryota</taxon>
        <taxon>Metamonada</taxon>
        <taxon>Diplomonadida</taxon>
        <taxon>Hexamitidae</taxon>
        <taxon>Giardiinae</taxon>
        <taxon>Giardia</taxon>
    </lineage>
</organism>
<name>C6LXI1_GIAIB</name>
<evidence type="ECO:0000313" key="2">
    <source>
        <dbReference type="EMBL" id="EES99280.1"/>
    </source>
</evidence>
<dbReference type="EMBL" id="ACGJ01002892">
    <property type="protein sequence ID" value="EES99280.1"/>
    <property type="molecule type" value="Genomic_DNA"/>
</dbReference>
<protein>
    <submittedName>
        <fullName evidence="2">Uncharacterized protein</fullName>
    </submittedName>
</protein>
<feature type="region of interest" description="Disordered" evidence="1">
    <location>
        <begin position="1499"/>
        <end position="1520"/>
    </location>
</feature>
<accession>C6LXI1</accession>
<evidence type="ECO:0000313" key="3">
    <source>
        <dbReference type="Proteomes" id="UP000002488"/>
    </source>
</evidence>
<feature type="compositionally biased region" description="Acidic residues" evidence="1">
    <location>
        <begin position="1502"/>
        <end position="1517"/>
    </location>
</feature>